<dbReference type="SUPFAM" id="SSF53850">
    <property type="entry name" value="Periplasmic binding protein-like II"/>
    <property type="match status" value="1"/>
</dbReference>
<dbReference type="AlphaFoldDB" id="A0A939IQ94"/>
<accession>A0A939IQ94</accession>
<dbReference type="InterPro" id="IPR005950">
    <property type="entry name" value="ModA"/>
</dbReference>
<feature type="binding site" evidence="4">
    <location>
        <position position="63"/>
    </location>
    <ligand>
        <name>molybdate</name>
        <dbReference type="ChEBI" id="CHEBI:36264"/>
    </ligand>
</feature>
<dbReference type="InterPro" id="IPR044084">
    <property type="entry name" value="AvModA-like_subst-bd"/>
</dbReference>
<keyword evidence="3 5" id="KW-0732">Signal</keyword>
<dbReference type="InterPro" id="IPR050682">
    <property type="entry name" value="ModA/WtpA"/>
</dbReference>
<comment type="caution">
    <text evidence="6">The sequence shown here is derived from an EMBL/GenBank/DDBJ whole genome shotgun (WGS) entry which is preliminary data.</text>
</comment>
<dbReference type="PANTHER" id="PTHR30632">
    <property type="entry name" value="MOLYBDATE-BINDING PERIPLASMIC PROTEIN"/>
    <property type="match status" value="1"/>
</dbReference>
<evidence type="ECO:0000256" key="1">
    <source>
        <dbReference type="ARBA" id="ARBA00009175"/>
    </source>
</evidence>
<protein>
    <submittedName>
        <fullName evidence="6">Molybdate ABC transporter substrate-binding protein</fullName>
    </submittedName>
</protein>
<sequence>MPVTNLLPLPRLAALILLLFARPLLAGQTQVAVAANFSQTMQRIVEDFQQQSGHRVGLSFGSSGKFYAQIRQGAPFEVLLSADSEKPAALEKAGLTVNGQRFTYAMGTLALWSALDNISVQGADILSGGDFNRLALANPRLAPYGLAAMQVLDTLKLTQLTRHKWVLGENIGQTYQFVATGNAELGFVALSQLLARNIPSDQYWQIPATLHQPIRQDAVLLSTGRNNPAAIQLLAFLQGEKARRTIREHGYTLPPEKPAVQP</sequence>
<organism evidence="6 7">
    <name type="scientific">Bowmanella dokdonensis</name>
    <dbReference type="NCBI Taxonomy" id="751969"/>
    <lineage>
        <taxon>Bacteria</taxon>
        <taxon>Pseudomonadati</taxon>
        <taxon>Pseudomonadota</taxon>
        <taxon>Gammaproteobacteria</taxon>
        <taxon>Alteromonadales</taxon>
        <taxon>Alteromonadaceae</taxon>
        <taxon>Bowmanella</taxon>
    </lineage>
</organism>
<name>A0A939IQ94_9ALTE</name>
<dbReference type="GO" id="GO:0030973">
    <property type="term" value="F:molybdate ion binding"/>
    <property type="evidence" value="ECO:0007669"/>
    <property type="project" value="InterPro"/>
</dbReference>
<evidence type="ECO:0000256" key="3">
    <source>
        <dbReference type="ARBA" id="ARBA00022729"/>
    </source>
</evidence>
<feature type="chain" id="PRO_5036875082" evidence="5">
    <location>
        <begin position="27"/>
        <end position="262"/>
    </location>
</feature>
<evidence type="ECO:0000256" key="5">
    <source>
        <dbReference type="SAM" id="SignalP"/>
    </source>
</evidence>
<comment type="similarity">
    <text evidence="1">Belongs to the bacterial solute-binding protein ModA family.</text>
</comment>
<keyword evidence="4" id="KW-0500">Molybdenum</keyword>
<gene>
    <name evidence="6" type="primary">modA</name>
    <name evidence="6" type="ORF">J0A66_03935</name>
</gene>
<evidence type="ECO:0000313" key="6">
    <source>
        <dbReference type="EMBL" id="MBN7824372.1"/>
    </source>
</evidence>
<dbReference type="NCBIfam" id="TIGR01256">
    <property type="entry name" value="modA"/>
    <property type="match status" value="1"/>
</dbReference>
<dbReference type="EMBL" id="JAFKCV010000002">
    <property type="protein sequence ID" value="MBN7824372.1"/>
    <property type="molecule type" value="Genomic_DNA"/>
</dbReference>
<feature type="binding site" evidence="4">
    <location>
        <position position="171"/>
    </location>
    <ligand>
        <name>molybdate</name>
        <dbReference type="ChEBI" id="CHEBI:36264"/>
    </ligand>
</feature>
<reference evidence="6" key="1">
    <citation type="submission" date="2021-03" db="EMBL/GenBank/DDBJ databases">
        <title>novel species isolated from a fishpond in China.</title>
        <authorList>
            <person name="Lu H."/>
            <person name="Cai Z."/>
        </authorList>
    </citation>
    <scope>NUCLEOTIDE SEQUENCE</scope>
    <source>
        <strain evidence="6">JCM 30855</strain>
    </source>
</reference>
<dbReference type="Proteomes" id="UP000664654">
    <property type="component" value="Unassembled WGS sequence"/>
</dbReference>
<feature type="signal peptide" evidence="5">
    <location>
        <begin position="1"/>
        <end position="26"/>
    </location>
</feature>
<proteinExistence type="inferred from homology"/>
<dbReference type="PIRSF" id="PIRSF004846">
    <property type="entry name" value="ModA"/>
    <property type="match status" value="1"/>
</dbReference>
<dbReference type="GO" id="GO:0015689">
    <property type="term" value="P:molybdate ion transport"/>
    <property type="evidence" value="ECO:0007669"/>
    <property type="project" value="InterPro"/>
</dbReference>
<evidence type="ECO:0000313" key="7">
    <source>
        <dbReference type="Proteomes" id="UP000664654"/>
    </source>
</evidence>
<evidence type="ECO:0000256" key="2">
    <source>
        <dbReference type="ARBA" id="ARBA00022723"/>
    </source>
</evidence>
<dbReference type="Gene3D" id="3.40.190.10">
    <property type="entry name" value="Periplasmic binding protein-like II"/>
    <property type="match status" value="2"/>
</dbReference>
<dbReference type="GO" id="GO:0046872">
    <property type="term" value="F:metal ion binding"/>
    <property type="evidence" value="ECO:0007669"/>
    <property type="project" value="UniProtKB-KW"/>
</dbReference>
<keyword evidence="2 4" id="KW-0479">Metal-binding</keyword>
<dbReference type="CDD" id="cd13539">
    <property type="entry name" value="PBP2_AvModA"/>
    <property type="match status" value="1"/>
</dbReference>
<dbReference type="PANTHER" id="PTHR30632:SF14">
    <property type="entry name" value="TUNGSTATE_MOLYBDATE_CHROMATE-BINDING PROTEIN MODA"/>
    <property type="match status" value="1"/>
</dbReference>
<dbReference type="Pfam" id="PF13531">
    <property type="entry name" value="SBP_bac_11"/>
    <property type="match status" value="1"/>
</dbReference>
<evidence type="ECO:0000256" key="4">
    <source>
        <dbReference type="PIRSR" id="PIRSR004846-1"/>
    </source>
</evidence>
<keyword evidence="7" id="KW-1185">Reference proteome</keyword>